<name>A0A6S7H4H1_PARCT</name>
<comment type="caution">
    <text evidence="1">The sequence shown here is derived from an EMBL/GenBank/DDBJ whole genome shotgun (WGS) entry which is preliminary data.</text>
</comment>
<gene>
    <name evidence="1" type="ORF">PACLA_8A056189</name>
</gene>
<evidence type="ECO:0000313" key="2">
    <source>
        <dbReference type="Proteomes" id="UP001152795"/>
    </source>
</evidence>
<accession>A0A6S7H4H1</accession>
<protein>
    <submittedName>
        <fullName evidence="1">Uncharacterized protein</fullName>
    </submittedName>
</protein>
<dbReference type="PANTHER" id="PTHR24023">
    <property type="entry name" value="COLLAGEN ALPHA"/>
    <property type="match status" value="1"/>
</dbReference>
<dbReference type="InterPro" id="IPR050149">
    <property type="entry name" value="Collagen_superfamily"/>
</dbReference>
<dbReference type="OrthoDB" id="5987387at2759"/>
<dbReference type="Proteomes" id="UP001152795">
    <property type="component" value="Unassembled WGS sequence"/>
</dbReference>
<proteinExistence type="predicted"/>
<dbReference type="InterPro" id="IPR008979">
    <property type="entry name" value="Galactose-bd-like_sf"/>
</dbReference>
<dbReference type="EMBL" id="CACRXK020003467">
    <property type="protein sequence ID" value="CAB3998906.1"/>
    <property type="molecule type" value="Genomic_DNA"/>
</dbReference>
<dbReference type="GO" id="GO:0030020">
    <property type="term" value="F:extracellular matrix structural constituent conferring tensile strength"/>
    <property type="evidence" value="ECO:0007669"/>
    <property type="project" value="TreeGrafter"/>
</dbReference>
<sequence>MLPRILQSFIALIIVFYNQIINVLKGRDGPSGPPGLKGNRGEQGDERLYGLLGDEGLPGVPGLPGRKGRKGMPGNIGEPGPLGLDGNYGRKGAKGQPGKYGEDGYYGLNGKFGHDGQKGEPGSPGLLGAKIKDDIVISLLNDYYVAESGYYNNLYHVKSRDLTDGRTDTGGWGSKTAKIGNYIQATFVRPIYVTSITVAGGFIPSWGHDTKQGYGLMDLEYSDGETWHKISNLETPVGEEMVTRNLTVPVIAQYWRLISTENKWIGTTEFALKPLLVKSPVLDTDDE</sequence>
<dbReference type="SUPFAM" id="SSF49785">
    <property type="entry name" value="Galactose-binding domain-like"/>
    <property type="match status" value="1"/>
</dbReference>
<dbReference type="Gene3D" id="2.60.120.260">
    <property type="entry name" value="Galactose-binding domain-like"/>
    <property type="match status" value="1"/>
</dbReference>
<dbReference type="AlphaFoldDB" id="A0A6S7H4H1"/>
<reference evidence="1" key="1">
    <citation type="submission" date="2020-04" db="EMBL/GenBank/DDBJ databases">
        <authorList>
            <person name="Alioto T."/>
            <person name="Alioto T."/>
            <person name="Gomez Garrido J."/>
        </authorList>
    </citation>
    <scope>NUCLEOTIDE SEQUENCE</scope>
    <source>
        <strain evidence="1">A484AB</strain>
    </source>
</reference>
<keyword evidence="2" id="KW-1185">Reference proteome</keyword>
<dbReference type="PANTHER" id="PTHR24023:SF918">
    <property type="entry name" value="COLLAGEN ALPHA-1(IX) CHAIN"/>
    <property type="match status" value="1"/>
</dbReference>
<evidence type="ECO:0000313" key="1">
    <source>
        <dbReference type="EMBL" id="CAB3998906.1"/>
    </source>
</evidence>
<organism evidence="1 2">
    <name type="scientific">Paramuricea clavata</name>
    <name type="common">Red gorgonian</name>
    <name type="synonym">Violescent sea-whip</name>
    <dbReference type="NCBI Taxonomy" id="317549"/>
    <lineage>
        <taxon>Eukaryota</taxon>
        <taxon>Metazoa</taxon>
        <taxon>Cnidaria</taxon>
        <taxon>Anthozoa</taxon>
        <taxon>Octocorallia</taxon>
        <taxon>Malacalcyonacea</taxon>
        <taxon>Plexauridae</taxon>
        <taxon>Paramuricea</taxon>
    </lineage>
</organism>
<dbReference type="Pfam" id="PF01391">
    <property type="entry name" value="Collagen"/>
    <property type="match status" value="1"/>
</dbReference>
<dbReference type="GO" id="GO:0005594">
    <property type="term" value="C:collagen type IX trimer"/>
    <property type="evidence" value="ECO:0007669"/>
    <property type="project" value="TreeGrafter"/>
</dbReference>
<dbReference type="InterPro" id="IPR008160">
    <property type="entry name" value="Collagen"/>
</dbReference>
<dbReference type="GO" id="GO:0005615">
    <property type="term" value="C:extracellular space"/>
    <property type="evidence" value="ECO:0007669"/>
    <property type="project" value="TreeGrafter"/>
</dbReference>
<dbReference type="GO" id="GO:0030198">
    <property type="term" value="P:extracellular matrix organization"/>
    <property type="evidence" value="ECO:0007669"/>
    <property type="project" value="TreeGrafter"/>
</dbReference>